<comment type="caution">
    <text evidence="3">The sequence shown here is derived from an EMBL/GenBank/DDBJ whole genome shotgun (WGS) entry which is preliminary data.</text>
</comment>
<reference evidence="3 4" key="1">
    <citation type="journal article" date="2019" name="Sci. Rep.">
        <title>Orb-weaving spider Araneus ventricosus genome elucidates the spidroin gene catalogue.</title>
        <authorList>
            <person name="Kono N."/>
            <person name="Nakamura H."/>
            <person name="Ohtoshi R."/>
            <person name="Moran D.A.P."/>
            <person name="Shinohara A."/>
            <person name="Yoshida Y."/>
            <person name="Fujiwara M."/>
            <person name="Mori M."/>
            <person name="Tomita M."/>
            <person name="Arakawa K."/>
        </authorList>
    </citation>
    <scope>NUCLEOTIDE SEQUENCE [LARGE SCALE GENOMIC DNA]</scope>
</reference>
<dbReference type="AlphaFoldDB" id="A0A4Y2JKD0"/>
<dbReference type="Proteomes" id="UP000499080">
    <property type="component" value="Unassembled WGS sequence"/>
</dbReference>
<keyword evidence="4" id="KW-1185">Reference proteome</keyword>
<feature type="compositionally biased region" description="Basic and acidic residues" evidence="1">
    <location>
        <begin position="142"/>
        <end position="154"/>
    </location>
</feature>
<sequence>MHLFCPNPKPGLSRKFCKPNRGKYIVTRKFSDVVYEIQFKSWPSYKQIVNIDRLSKAVTRLIYDDDQNYKVSGKCIHEPEGPSQNADLPVVPERDKFRSYLRSLRATALTQPATSTSSPINNLTGSQNSTATASGSKQNRYYLRERQDDRVVKK</sequence>
<evidence type="ECO:0000313" key="4">
    <source>
        <dbReference type="Proteomes" id="UP000499080"/>
    </source>
</evidence>
<protein>
    <recommendedName>
        <fullName evidence="2">Integrase p58-like C-terminal domain-containing protein</fullName>
    </recommendedName>
</protein>
<name>A0A4Y2JKD0_ARAVE</name>
<dbReference type="Pfam" id="PF22938">
    <property type="entry name" value="Integrase_p58_C"/>
    <property type="match status" value="1"/>
</dbReference>
<feature type="compositionally biased region" description="Polar residues" evidence="1">
    <location>
        <begin position="108"/>
        <end position="139"/>
    </location>
</feature>
<organism evidence="3 4">
    <name type="scientific">Araneus ventricosus</name>
    <name type="common">Orbweaver spider</name>
    <name type="synonym">Epeira ventricosa</name>
    <dbReference type="NCBI Taxonomy" id="182803"/>
    <lineage>
        <taxon>Eukaryota</taxon>
        <taxon>Metazoa</taxon>
        <taxon>Ecdysozoa</taxon>
        <taxon>Arthropoda</taxon>
        <taxon>Chelicerata</taxon>
        <taxon>Arachnida</taxon>
        <taxon>Araneae</taxon>
        <taxon>Araneomorphae</taxon>
        <taxon>Entelegynae</taxon>
        <taxon>Araneoidea</taxon>
        <taxon>Araneidae</taxon>
        <taxon>Araneus</taxon>
    </lineage>
</organism>
<evidence type="ECO:0000313" key="3">
    <source>
        <dbReference type="EMBL" id="GBM89919.1"/>
    </source>
</evidence>
<evidence type="ECO:0000259" key="2">
    <source>
        <dbReference type="Pfam" id="PF22938"/>
    </source>
</evidence>
<accession>A0A4Y2JKD0</accession>
<proteinExistence type="predicted"/>
<gene>
    <name evidence="3" type="ORF">AVEN_73906_1</name>
</gene>
<dbReference type="EMBL" id="BGPR01003584">
    <property type="protein sequence ID" value="GBM89919.1"/>
    <property type="molecule type" value="Genomic_DNA"/>
</dbReference>
<feature type="domain" description="Integrase p58-like C-terminal" evidence="2">
    <location>
        <begin position="24"/>
        <end position="55"/>
    </location>
</feature>
<feature type="region of interest" description="Disordered" evidence="1">
    <location>
        <begin position="108"/>
        <end position="154"/>
    </location>
</feature>
<dbReference type="InterPro" id="IPR054465">
    <property type="entry name" value="Integrase_p58-like_C"/>
</dbReference>
<evidence type="ECO:0000256" key="1">
    <source>
        <dbReference type="SAM" id="MobiDB-lite"/>
    </source>
</evidence>